<keyword evidence="2" id="KW-1185">Reference proteome</keyword>
<comment type="caution">
    <text evidence="1">The sequence shown here is derived from an EMBL/GenBank/DDBJ whole genome shotgun (WGS) entry which is preliminary data.</text>
</comment>
<evidence type="ECO:0000313" key="2">
    <source>
        <dbReference type="Proteomes" id="UP000822688"/>
    </source>
</evidence>
<proteinExistence type="predicted"/>
<protein>
    <submittedName>
        <fullName evidence="1">Uncharacterized protein</fullName>
    </submittedName>
</protein>
<gene>
    <name evidence="1" type="ORF">KC19_7G072700</name>
</gene>
<reference evidence="1" key="1">
    <citation type="submission" date="2020-06" db="EMBL/GenBank/DDBJ databases">
        <title>WGS assembly of Ceratodon purpureus strain R40.</title>
        <authorList>
            <person name="Carey S.B."/>
            <person name="Jenkins J."/>
            <person name="Shu S."/>
            <person name="Lovell J.T."/>
            <person name="Sreedasyam A."/>
            <person name="Maumus F."/>
            <person name="Tiley G.P."/>
            <person name="Fernandez-Pozo N."/>
            <person name="Barry K."/>
            <person name="Chen C."/>
            <person name="Wang M."/>
            <person name="Lipzen A."/>
            <person name="Daum C."/>
            <person name="Saski C.A."/>
            <person name="Payton A.C."/>
            <person name="Mcbreen J.C."/>
            <person name="Conrad R.E."/>
            <person name="Kollar L.M."/>
            <person name="Olsson S."/>
            <person name="Huttunen S."/>
            <person name="Landis J.B."/>
            <person name="Wickett N.J."/>
            <person name="Johnson M.G."/>
            <person name="Rensing S.A."/>
            <person name="Grimwood J."/>
            <person name="Schmutz J."/>
            <person name="Mcdaniel S.F."/>
        </authorList>
    </citation>
    <scope>NUCLEOTIDE SEQUENCE</scope>
    <source>
        <strain evidence="1">R40</strain>
    </source>
</reference>
<dbReference type="AlphaFoldDB" id="A0A8T0HBT0"/>
<dbReference type="Proteomes" id="UP000822688">
    <property type="component" value="Chromosome 7"/>
</dbReference>
<evidence type="ECO:0000313" key="1">
    <source>
        <dbReference type="EMBL" id="KAG0566562.1"/>
    </source>
</evidence>
<organism evidence="1 2">
    <name type="scientific">Ceratodon purpureus</name>
    <name type="common">Fire moss</name>
    <name type="synonym">Dicranum purpureum</name>
    <dbReference type="NCBI Taxonomy" id="3225"/>
    <lineage>
        <taxon>Eukaryota</taxon>
        <taxon>Viridiplantae</taxon>
        <taxon>Streptophyta</taxon>
        <taxon>Embryophyta</taxon>
        <taxon>Bryophyta</taxon>
        <taxon>Bryophytina</taxon>
        <taxon>Bryopsida</taxon>
        <taxon>Dicranidae</taxon>
        <taxon>Pseudoditrichales</taxon>
        <taxon>Ditrichaceae</taxon>
        <taxon>Ceratodon</taxon>
    </lineage>
</organism>
<name>A0A8T0HBT0_CERPU</name>
<dbReference type="EMBL" id="CM026428">
    <property type="protein sequence ID" value="KAG0566562.1"/>
    <property type="molecule type" value="Genomic_DNA"/>
</dbReference>
<accession>A0A8T0HBT0</accession>
<sequence length="52" mass="5832">MARLAIDLHVPCHLVRKPTILPSEFVGMQCFGFRPSAWDATVSLKKAGSYER</sequence>